<proteinExistence type="predicted"/>
<reference evidence="1" key="1">
    <citation type="submission" date="2018-05" db="EMBL/GenBank/DDBJ databases">
        <title>Draft genome of Mucuna pruriens seed.</title>
        <authorList>
            <person name="Nnadi N.E."/>
            <person name="Vos R."/>
            <person name="Hasami M.H."/>
            <person name="Devisetty U.K."/>
            <person name="Aguiy J.C."/>
        </authorList>
    </citation>
    <scope>NUCLEOTIDE SEQUENCE [LARGE SCALE GENOMIC DNA]</scope>
    <source>
        <strain evidence="1">JCA_2017</strain>
    </source>
</reference>
<sequence length="193" mass="21801">MEGVRPKERMCHDLKWMCHDSTHSLKCMAKSDVLMTLSLAYKRPQNKGKGVGNLRSRICSRNIEIESLNQRADASSTYTLTCLITYALFGRLDIGRLSYSVGRVGLGIRILSKMSRSRLLHYIHLVLELAYYGYRVIPTRCRLSDLDSDSQPALSTLGFPVAIDGDSTGEKMDTETQYRAQKLHSIQIKTPDL</sequence>
<dbReference type="EMBL" id="QJKJ01001116">
    <property type="protein sequence ID" value="RDY09153.1"/>
    <property type="molecule type" value="Genomic_DNA"/>
</dbReference>
<protein>
    <submittedName>
        <fullName evidence="1">Uncharacterized protein</fullName>
    </submittedName>
</protein>
<gene>
    <name evidence="1" type="ORF">CR513_06524</name>
</gene>
<dbReference type="AlphaFoldDB" id="A0A371I297"/>
<evidence type="ECO:0000313" key="2">
    <source>
        <dbReference type="Proteomes" id="UP000257109"/>
    </source>
</evidence>
<evidence type="ECO:0000313" key="1">
    <source>
        <dbReference type="EMBL" id="RDY09153.1"/>
    </source>
</evidence>
<accession>A0A371I297</accession>
<dbReference type="Proteomes" id="UP000257109">
    <property type="component" value="Unassembled WGS sequence"/>
</dbReference>
<name>A0A371I297_MUCPR</name>
<organism evidence="1 2">
    <name type="scientific">Mucuna pruriens</name>
    <name type="common">Velvet bean</name>
    <name type="synonym">Dolichos pruriens</name>
    <dbReference type="NCBI Taxonomy" id="157652"/>
    <lineage>
        <taxon>Eukaryota</taxon>
        <taxon>Viridiplantae</taxon>
        <taxon>Streptophyta</taxon>
        <taxon>Embryophyta</taxon>
        <taxon>Tracheophyta</taxon>
        <taxon>Spermatophyta</taxon>
        <taxon>Magnoliopsida</taxon>
        <taxon>eudicotyledons</taxon>
        <taxon>Gunneridae</taxon>
        <taxon>Pentapetalae</taxon>
        <taxon>rosids</taxon>
        <taxon>fabids</taxon>
        <taxon>Fabales</taxon>
        <taxon>Fabaceae</taxon>
        <taxon>Papilionoideae</taxon>
        <taxon>50 kb inversion clade</taxon>
        <taxon>NPAAA clade</taxon>
        <taxon>indigoferoid/millettioid clade</taxon>
        <taxon>Phaseoleae</taxon>
        <taxon>Mucuna</taxon>
    </lineage>
</organism>
<keyword evidence="2" id="KW-1185">Reference proteome</keyword>
<feature type="non-terminal residue" evidence="1">
    <location>
        <position position="1"/>
    </location>
</feature>
<comment type="caution">
    <text evidence="1">The sequence shown here is derived from an EMBL/GenBank/DDBJ whole genome shotgun (WGS) entry which is preliminary data.</text>
</comment>